<organism evidence="7 8">
    <name type="scientific">Pithovirus sibericum</name>
    <dbReference type="NCBI Taxonomy" id="1450746"/>
    <lineage>
        <taxon>Viruses</taxon>
        <taxon>Pithoviruses</taxon>
        <taxon>Orthopithovirinae</taxon>
        <taxon>Alphapithovirus</taxon>
        <taxon>Alphapithovirus sibericum</taxon>
    </lineage>
</organism>
<dbReference type="SUPFAM" id="SSF57783">
    <property type="entry name" value="Zinc beta-ribbon"/>
    <property type="match status" value="1"/>
</dbReference>
<evidence type="ECO:0000259" key="6">
    <source>
        <dbReference type="PROSITE" id="PS51133"/>
    </source>
</evidence>
<dbReference type="RefSeq" id="YP_009000931.1">
    <property type="nucleotide sequence ID" value="NC_023423.1"/>
</dbReference>
<dbReference type="GeneID" id="18266057"/>
<keyword evidence="1" id="KW-0479">Metal-binding</keyword>
<dbReference type="GO" id="GO:0008270">
    <property type="term" value="F:zinc ion binding"/>
    <property type="evidence" value="ECO:0007669"/>
    <property type="project" value="UniProtKB-KW"/>
</dbReference>
<keyword evidence="8" id="KW-1185">Reference proteome</keyword>
<keyword evidence="7" id="KW-0251">Elongation factor</keyword>
<dbReference type="PROSITE" id="PS51133">
    <property type="entry name" value="ZF_TFIIS_2"/>
    <property type="match status" value="1"/>
</dbReference>
<dbReference type="Gene3D" id="2.20.25.10">
    <property type="match status" value="1"/>
</dbReference>
<proteinExistence type="predicted"/>
<dbReference type="Proteomes" id="UP000202176">
    <property type="component" value="Segment"/>
</dbReference>
<feature type="coiled-coil region" evidence="5">
    <location>
        <begin position="100"/>
        <end position="127"/>
    </location>
</feature>
<gene>
    <name evidence="7" type="ORF">pv_29</name>
</gene>
<evidence type="ECO:0000256" key="2">
    <source>
        <dbReference type="ARBA" id="ARBA00022771"/>
    </source>
</evidence>
<dbReference type="Pfam" id="PF01096">
    <property type="entry name" value="Zn_ribbon_TFIIS"/>
    <property type="match status" value="1"/>
</dbReference>
<dbReference type="OrthoDB" id="16903at10239"/>
<protein>
    <submittedName>
        <fullName evidence="7">Transcription elongation factor TFIIS</fullName>
    </submittedName>
</protein>
<feature type="domain" description="TFIIS-type" evidence="6">
    <location>
        <begin position="126"/>
        <end position="166"/>
    </location>
</feature>
<evidence type="ECO:0000313" key="7">
    <source>
        <dbReference type="EMBL" id="AHH01596.1"/>
    </source>
</evidence>
<evidence type="ECO:0000256" key="4">
    <source>
        <dbReference type="PROSITE-ProRule" id="PRU00472"/>
    </source>
</evidence>
<dbReference type="SMART" id="SM00440">
    <property type="entry name" value="ZnF_C2C2"/>
    <property type="match status" value="1"/>
</dbReference>
<sequence length="167" mass="18920">MARPLRNFRGTVQLAAPTLPPPQLINVPSTPKYEKRTLGNLNEVETAALKALQLTTGSPLLDRETTYEILGLVRRIGFEQTYAFLTSRQWTRSKEVILALPTLNEARKEVRRDMEESQQKVEAVEGVFKCPYCGSLRTTSVERQMRGCDEPATQIVSCTSCGRRKRY</sequence>
<dbReference type="EMBL" id="KF740664">
    <property type="protein sequence ID" value="AHH01596.1"/>
    <property type="molecule type" value="Genomic_DNA"/>
</dbReference>
<keyword evidence="5" id="KW-0175">Coiled coil</keyword>
<keyword evidence="3" id="KW-0862">Zinc</keyword>
<dbReference type="GO" id="GO:0006351">
    <property type="term" value="P:DNA-templated transcription"/>
    <property type="evidence" value="ECO:0007669"/>
    <property type="project" value="InterPro"/>
</dbReference>
<evidence type="ECO:0000256" key="3">
    <source>
        <dbReference type="ARBA" id="ARBA00022833"/>
    </source>
</evidence>
<keyword evidence="7" id="KW-0648">Protein biosynthesis</keyword>
<evidence type="ECO:0000256" key="1">
    <source>
        <dbReference type="ARBA" id="ARBA00022723"/>
    </source>
</evidence>
<keyword evidence="2 4" id="KW-0863">Zinc-finger</keyword>
<dbReference type="KEGG" id="vg:18266057"/>
<accession>W5S4E9</accession>
<dbReference type="InterPro" id="IPR001222">
    <property type="entry name" value="Znf_TFIIS"/>
</dbReference>
<name>W5S4E9_9VIRU</name>
<dbReference type="GO" id="GO:0003676">
    <property type="term" value="F:nucleic acid binding"/>
    <property type="evidence" value="ECO:0007669"/>
    <property type="project" value="InterPro"/>
</dbReference>
<evidence type="ECO:0000256" key="5">
    <source>
        <dbReference type="SAM" id="Coils"/>
    </source>
</evidence>
<evidence type="ECO:0000313" key="8">
    <source>
        <dbReference type="Proteomes" id="UP000202176"/>
    </source>
</evidence>
<reference evidence="7 8" key="1">
    <citation type="journal article" date="2014" name="Proc. Natl. Acad. Sci. U.S.A.">
        <title>Thirty-thousand-year-old distant relative of giant icosahedral DNA viruses with a pandoravirus morphology.</title>
        <authorList>
            <person name="Legendre M."/>
            <person name="Bartoli J."/>
            <person name="Shmakova L."/>
            <person name="Jeudy S."/>
            <person name="Labadie K."/>
            <person name="Adrait A."/>
            <person name="Lescot M."/>
            <person name="Poirot O."/>
            <person name="Bertaux L."/>
            <person name="Bruley C."/>
            <person name="Coute Y."/>
            <person name="Rivkina E."/>
            <person name="Abergel C."/>
            <person name="Claverie J.M."/>
        </authorList>
    </citation>
    <scope>NUCLEOTIDE SEQUENCE [LARGE SCALE GENOMIC DNA]</scope>
    <source>
        <strain evidence="7">P1084-T</strain>
    </source>
</reference>